<dbReference type="GO" id="GO:0004674">
    <property type="term" value="F:protein serine/threonine kinase activity"/>
    <property type="evidence" value="ECO:0007669"/>
    <property type="project" value="UniProtKB-EC"/>
</dbReference>
<dbReference type="InterPro" id="IPR027417">
    <property type="entry name" value="P-loop_NTPase"/>
</dbReference>
<comment type="caution">
    <text evidence="9">The sequence shown here is derived from an EMBL/GenBank/DDBJ whole genome shotgun (WGS) entry which is preliminary data.</text>
</comment>
<dbReference type="GO" id="GO:0005524">
    <property type="term" value="F:ATP binding"/>
    <property type="evidence" value="ECO:0007669"/>
    <property type="project" value="UniProtKB-UniRule"/>
</dbReference>
<dbReference type="PROSITE" id="PS00108">
    <property type="entry name" value="PROTEIN_KINASE_ST"/>
    <property type="match status" value="1"/>
</dbReference>
<dbReference type="InterPro" id="IPR041664">
    <property type="entry name" value="AAA_16"/>
</dbReference>
<dbReference type="Pfam" id="PF13191">
    <property type="entry name" value="AAA_16"/>
    <property type="match status" value="1"/>
</dbReference>
<dbReference type="InterPro" id="IPR000719">
    <property type="entry name" value="Prot_kinase_dom"/>
</dbReference>
<sequence length="1252" mass="141103">MRNLRENEEFFPVDPASDTKVRGQRDRETHLPDGSTDQFIPPWKPGDQLGSFVLGELLGKGSSGFVYRACNKDTGHHCALKLLTPAKCENLVRNKLGFRRMIPLRHPGLIHVDRIHYLDGYIAFSMEEVKGQTFAVGVWELTQADNDGYRHLLSLMRQYASALAVMHSNGLVHRDIKPQNLMIDHQGRGRLIDYGLVGTIDIADDPNGFRDYLVGAPHFFAPESLWEQYYLPASDVFSLGLVMLDALRVLDRSSDPLHLSIERSQDCRREDEAMISEAVEDLSSDVPTVLREACLEMLQSDPVDRPTAAELSRLGLSTSPRFLFLDRPIIGREKELNQAFAWVDSIFDGGVGRLHIEGESGVGKSCLVEEIEQYVRSKRWGQLFQAKCRSGEDFPMQAFDQIADTIATRYMKSDREIMQLDPVSAEFLHSAFPVLKDVVQASVSAVPVRKVSQRLDAIEAGVRLSEELRLMGPLILLIDDVHWADRDSLNVLDRLQNVSGGMLGIITISRPKGDRQVSPPHLKLSIDPLSHAASKELLLHAARRWSVQLDHDALESLITAAQGSPLRLVDFTEEFHPGGLLHHTVTGERADGELGSMSNIERLWELRVARLSAEARTALSYIVTAENLISAEQLSELTGLGESIDAVLSELVQQRLVRDDITGDECISVYHDSIADNLAKTLTEEQKRECHLAWARLLSRQNQGGKLAARIAGHFFNAHEPSRAVSFAILAAEDADRCFAKTESARWHARAIDHLHGPERIERIRIAAETFIEADRLADAAKYFQMLALEVGHKESVNYRLKATSLLIRSGFFQEARDQLRTLTELLNLPSAKPRWLSQINIARLLLNFAYVSMRGASKRPDDQAATDETVIRNRQRLNLCLSISNPLAMFDNLHAFELNIVGSGLAIRYGNEAERILVEVGNALFSSRDRGAKRIRSEIVMQQLLPRAIATKNAKVIGDVWAGIGFLQGLAMRWSSVEAPMTKCLNHYSEHQDHVGQELCHVRAMSLCALWHIGRWGQMRSMGEEMLELSQQRNDQLQWMIMSSGHGGVTWLMRDQVEESERIRIQNAAKMGQSRDVQMLDFFEWISLMQIDLYKGDYQGASQRLSKMPSSWHNLMVSIVQAHRVMVQQFVALVGLHLLKQNPQGPWGKQVKKAIVRLRRERNPFAEAMAHFYEGLLLQLTACSPKDIAEARKHLVIAWEMSKEDRLRPYQLAAEDAIAVIDHGKSAGRLIQRMDHHGIVDSQRFSRLYTI</sequence>
<keyword evidence="1 9" id="KW-0808">Transferase</keyword>
<evidence type="ECO:0000256" key="1">
    <source>
        <dbReference type="ARBA" id="ARBA00022679"/>
    </source>
</evidence>
<evidence type="ECO:0000256" key="5">
    <source>
        <dbReference type="ARBA" id="ARBA00037982"/>
    </source>
</evidence>
<keyword evidence="10" id="KW-1185">Reference proteome</keyword>
<dbReference type="PROSITE" id="PS00107">
    <property type="entry name" value="PROTEIN_KINASE_ATP"/>
    <property type="match status" value="1"/>
</dbReference>
<evidence type="ECO:0000256" key="2">
    <source>
        <dbReference type="ARBA" id="ARBA00022741"/>
    </source>
</evidence>
<dbReference type="CDD" id="cd14014">
    <property type="entry name" value="STKc_PknB_like"/>
    <property type="match status" value="1"/>
</dbReference>
<keyword evidence="2 6" id="KW-0547">Nucleotide-binding</keyword>
<feature type="domain" description="Protein kinase" evidence="8">
    <location>
        <begin position="52"/>
        <end position="322"/>
    </location>
</feature>
<dbReference type="SUPFAM" id="SSF52540">
    <property type="entry name" value="P-loop containing nucleoside triphosphate hydrolases"/>
    <property type="match status" value="1"/>
</dbReference>
<dbReference type="EMBL" id="SJPT01000012">
    <property type="protein sequence ID" value="TWU17377.1"/>
    <property type="molecule type" value="Genomic_DNA"/>
</dbReference>
<dbReference type="AlphaFoldDB" id="A0A5C6C088"/>
<dbReference type="InterPro" id="IPR017441">
    <property type="entry name" value="Protein_kinase_ATP_BS"/>
</dbReference>
<evidence type="ECO:0000256" key="6">
    <source>
        <dbReference type="PROSITE-ProRule" id="PRU10141"/>
    </source>
</evidence>
<dbReference type="Gene3D" id="3.40.50.300">
    <property type="entry name" value="P-loop containing nucleotide triphosphate hydrolases"/>
    <property type="match status" value="1"/>
</dbReference>
<dbReference type="RefSeq" id="WP_146597119.1">
    <property type="nucleotide sequence ID" value="NZ_SJPT01000012.1"/>
</dbReference>
<dbReference type="EC" id="2.7.11.1" evidence="9"/>
<evidence type="ECO:0000256" key="3">
    <source>
        <dbReference type="ARBA" id="ARBA00022777"/>
    </source>
</evidence>
<dbReference type="SUPFAM" id="SSF56112">
    <property type="entry name" value="Protein kinase-like (PK-like)"/>
    <property type="match status" value="1"/>
</dbReference>
<protein>
    <submittedName>
        <fullName evidence="9">Serine/threonine-protein kinase PknA</fullName>
        <ecNumber evidence="9">2.7.11.1</ecNumber>
    </submittedName>
</protein>
<organism evidence="9 10">
    <name type="scientific">Novipirellula galeiformis</name>
    <dbReference type="NCBI Taxonomy" id="2528004"/>
    <lineage>
        <taxon>Bacteria</taxon>
        <taxon>Pseudomonadati</taxon>
        <taxon>Planctomycetota</taxon>
        <taxon>Planctomycetia</taxon>
        <taxon>Pirellulales</taxon>
        <taxon>Pirellulaceae</taxon>
        <taxon>Novipirellula</taxon>
    </lineage>
</organism>
<feature type="region of interest" description="Disordered" evidence="7">
    <location>
        <begin position="1"/>
        <end position="40"/>
    </location>
</feature>
<dbReference type="InterPro" id="IPR008271">
    <property type="entry name" value="Ser/Thr_kinase_AS"/>
</dbReference>
<dbReference type="PANTHER" id="PTHR11042">
    <property type="entry name" value="EUKARYOTIC TRANSLATION INITIATION FACTOR 2-ALPHA KINASE EIF2-ALPHA KINASE -RELATED"/>
    <property type="match status" value="1"/>
</dbReference>
<dbReference type="SMART" id="SM00220">
    <property type="entry name" value="S_TKc"/>
    <property type="match status" value="1"/>
</dbReference>
<evidence type="ECO:0000313" key="10">
    <source>
        <dbReference type="Proteomes" id="UP000316304"/>
    </source>
</evidence>
<dbReference type="InterPro" id="IPR011009">
    <property type="entry name" value="Kinase-like_dom_sf"/>
</dbReference>
<dbReference type="PANTHER" id="PTHR11042:SF190">
    <property type="entry name" value="MITOSIS INHIBITOR PROTEIN KINASE MIK1"/>
    <property type="match status" value="1"/>
</dbReference>
<evidence type="ECO:0000313" key="9">
    <source>
        <dbReference type="EMBL" id="TWU17377.1"/>
    </source>
</evidence>
<gene>
    <name evidence="9" type="primary">pknA_4</name>
    <name evidence="9" type="ORF">Pla52o_51810</name>
</gene>
<dbReference type="Gene3D" id="3.30.200.20">
    <property type="entry name" value="Phosphorylase Kinase, domain 1"/>
    <property type="match status" value="1"/>
</dbReference>
<dbReference type="Pfam" id="PF00069">
    <property type="entry name" value="Pkinase"/>
    <property type="match status" value="1"/>
</dbReference>
<dbReference type="OrthoDB" id="5476445at2"/>
<dbReference type="Proteomes" id="UP000316304">
    <property type="component" value="Unassembled WGS sequence"/>
</dbReference>
<dbReference type="PROSITE" id="PS50011">
    <property type="entry name" value="PROTEIN_KINASE_DOM"/>
    <property type="match status" value="1"/>
</dbReference>
<accession>A0A5C6C088</accession>
<evidence type="ECO:0000259" key="8">
    <source>
        <dbReference type="PROSITE" id="PS50011"/>
    </source>
</evidence>
<keyword evidence="3 9" id="KW-0418">Kinase</keyword>
<reference evidence="9 10" key="1">
    <citation type="submission" date="2019-02" db="EMBL/GenBank/DDBJ databases">
        <title>Deep-cultivation of Planctomycetes and their phenomic and genomic characterization uncovers novel biology.</title>
        <authorList>
            <person name="Wiegand S."/>
            <person name="Jogler M."/>
            <person name="Boedeker C."/>
            <person name="Pinto D."/>
            <person name="Vollmers J."/>
            <person name="Rivas-Marin E."/>
            <person name="Kohn T."/>
            <person name="Peeters S.H."/>
            <person name="Heuer A."/>
            <person name="Rast P."/>
            <person name="Oberbeckmann S."/>
            <person name="Bunk B."/>
            <person name="Jeske O."/>
            <person name="Meyerdierks A."/>
            <person name="Storesund J.E."/>
            <person name="Kallscheuer N."/>
            <person name="Luecker S."/>
            <person name="Lage O.M."/>
            <person name="Pohl T."/>
            <person name="Merkel B.J."/>
            <person name="Hornburger P."/>
            <person name="Mueller R.-W."/>
            <person name="Bruemmer F."/>
            <person name="Labrenz M."/>
            <person name="Spormann A.M."/>
            <person name="Op Den Camp H."/>
            <person name="Overmann J."/>
            <person name="Amann R."/>
            <person name="Jetten M.S.M."/>
            <person name="Mascher T."/>
            <person name="Medema M.H."/>
            <person name="Devos D.P."/>
            <person name="Kaster A.-K."/>
            <person name="Ovreas L."/>
            <person name="Rohde M."/>
            <person name="Galperin M.Y."/>
            <person name="Jogler C."/>
        </authorList>
    </citation>
    <scope>NUCLEOTIDE SEQUENCE [LARGE SCALE GENOMIC DNA]</scope>
    <source>
        <strain evidence="9 10">Pla52o</strain>
    </source>
</reference>
<keyword evidence="4 6" id="KW-0067">ATP-binding</keyword>
<feature type="binding site" evidence="6">
    <location>
        <position position="87"/>
    </location>
    <ligand>
        <name>ATP</name>
        <dbReference type="ChEBI" id="CHEBI:30616"/>
    </ligand>
</feature>
<comment type="similarity">
    <text evidence="5">Belongs to the protein kinase superfamily. Ser/Thr protein kinase family. GCN2 subfamily.</text>
</comment>
<dbReference type="GO" id="GO:0005737">
    <property type="term" value="C:cytoplasm"/>
    <property type="evidence" value="ECO:0007669"/>
    <property type="project" value="TreeGrafter"/>
</dbReference>
<dbReference type="InterPro" id="IPR050339">
    <property type="entry name" value="CC_SR_Kinase"/>
</dbReference>
<evidence type="ECO:0000256" key="7">
    <source>
        <dbReference type="SAM" id="MobiDB-lite"/>
    </source>
</evidence>
<name>A0A5C6C088_9BACT</name>
<dbReference type="Gene3D" id="1.10.510.10">
    <property type="entry name" value="Transferase(Phosphotransferase) domain 1"/>
    <property type="match status" value="1"/>
</dbReference>
<feature type="compositionally biased region" description="Basic and acidic residues" evidence="7">
    <location>
        <begin position="17"/>
        <end position="31"/>
    </location>
</feature>
<evidence type="ECO:0000256" key="4">
    <source>
        <dbReference type="ARBA" id="ARBA00022840"/>
    </source>
</evidence>
<proteinExistence type="inferred from homology"/>